<name>A0A4Q7L3M9_9PSEU</name>
<evidence type="ECO:0000259" key="5">
    <source>
        <dbReference type="PROSITE" id="PS51918"/>
    </source>
</evidence>
<dbReference type="InterPro" id="IPR050377">
    <property type="entry name" value="Radical_SAM_PqqE_MftC-like"/>
</dbReference>
<dbReference type="SFLD" id="SFLDG01216">
    <property type="entry name" value="thioether_bond_formation_requi"/>
    <property type="match status" value="1"/>
</dbReference>
<dbReference type="GO" id="GO:0051536">
    <property type="term" value="F:iron-sulfur cluster binding"/>
    <property type="evidence" value="ECO:0007669"/>
    <property type="project" value="UniProtKB-KW"/>
</dbReference>
<dbReference type="RefSeq" id="WP_130343210.1">
    <property type="nucleotide sequence ID" value="NZ_SGWQ01000002.1"/>
</dbReference>
<reference evidence="6 7" key="1">
    <citation type="submission" date="2019-02" db="EMBL/GenBank/DDBJ databases">
        <title>Genomic Encyclopedia of Type Strains, Phase IV (KMG-IV): sequencing the most valuable type-strain genomes for metagenomic binning, comparative biology and taxonomic classification.</title>
        <authorList>
            <person name="Goeker M."/>
        </authorList>
    </citation>
    <scope>NUCLEOTIDE SEQUENCE [LARGE SCALE GENOMIC DNA]</scope>
    <source>
        <strain evidence="6 7">DSM 101727</strain>
    </source>
</reference>
<evidence type="ECO:0000256" key="4">
    <source>
        <dbReference type="ARBA" id="ARBA00023014"/>
    </source>
</evidence>
<comment type="caution">
    <text evidence="6">The sequence shown here is derived from an EMBL/GenBank/DDBJ whole genome shotgun (WGS) entry which is preliminary data.</text>
</comment>
<dbReference type="PANTHER" id="PTHR11228">
    <property type="entry name" value="RADICAL SAM DOMAIN PROTEIN"/>
    <property type="match status" value="1"/>
</dbReference>
<dbReference type="InterPro" id="IPR007197">
    <property type="entry name" value="rSAM"/>
</dbReference>
<dbReference type="Proteomes" id="UP000294257">
    <property type="component" value="Unassembled WGS sequence"/>
</dbReference>
<evidence type="ECO:0000256" key="2">
    <source>
        <dbReference type="ARBA" id="ARBA00022723"/>
    </source>
</evidence>
<dbReference type="PANTHER" id="PTHR11228:SF7">
    <property type="entry name" value="PQQA PEPTIDE CYCLASE"/>
    <property type="match status" value="1"/>
</dbReference>
<dbReference type="SFLD" id="SFLDF00365">
    <property type="entry name" value="thuricin_CD_(TrnCD-like)"/>
    <property type="match status" value="1"/>
</dbReference>
<dbReference type="PROSITE" id="PS51918">
    <property type="entry name" value="RADICAL_SAM"/>
    <property type="match status" value="1"/>
</dbReference>
<evidence type="ECO:0000256" key="1">
    <source>
        <dbReference type="ARBA" id="ARBA00022691"/>
    </source>
</evidence>
<evidence type="ECO:0000313" key="6">
    <source>
        <dbReference type="EMBL" id="RZS43350.1"/>
    </source>
</evidence>
<keyword evidence="1" id="KW-0949">S-adenosyl-L-methionine</keyword>
<dbReference type="Pfam" id="PF04055">
    <property type="entry name" value="Radical_SAM"/>
    <property type="match status" value="1"/>
</dbReference>
<dbReference type="GO" id="GO:0003824">
    <property type="term" value="F:catalytic activity"/>
    <property type="evidence" value="ECO:0007669"/>
    <property type="project" value="InterPro"/>
</dbReference>
<dbReference type="InterPro" id="IPR058240">
    <property type="entry name" value="rSAM_sf"/>
</dbReference>
<evidence type="ECO:0000313" key="7">
    <source>
        <dbReference type="Proteomes" id="UP000294257"/>
    </source>
</evidence>
<keyword evidence="4" id="KW-0411">Iron-sulfur</keyword>
<proteinExistence type="predicted"/>
<dbReference type="Pfam" id="PF13186">
    <property type="entry name" value="SPASM"/>
    <property type="match status" value="1"/>
</dbReference>
<dbReference type="CDD" id="cd21109">
    <property type="entry name" value="SPASM"/>
    <property type="match status" value="1"/>
</dbReference>
<keyword evidence="3" id="KW-0408">Iron</keyword>
<dbReference type="GO" id="GO:0046872">
    <property type="term" value="F:metal ion binding"/>
    <property type="evidence" value="ECO:0007669"/>
    <property type="project" value="UniProtKB-KW"/>
</dbReference>
<dbReference type="InterPro" id="IPR013785">
    <property type="entry name" value="Aldolase_TIM"/>
</dbReference>
<keyword evidence="2" id="KW-0479">Metal-binding</keyword>
<dbReference type="SUPFAM" id="SSF102114">
    <property type="entry name" value="Radical SAM enzymes"/>
    <property type="match status" value="1"/>
</dbReference>
<gene>
    <name evidence="6" type="ORF">EV193_102329</name>
</gene>
<dbReference type="CDD" id="cd01335">
    <property type="entry name" value="Radical_SAM"/>
    <property type="match status" value="1"/>
</dbReference>
<dbReference type="AlphaFoldDB" id="A0A4Q7L3M9"/>
<organism evidence="6 7">
    <name type="scientific">Herbihabitans rhizosphaerae</name>
    <dbReference type="NCBI Taxonomy" id="1872711"/>
    <lineage>
        <taxon>Bacteria</taxon>
        <taxon>Bacillati</taxon>
        <taxon>Actinomycetota</taxon>
        <taxon>Actinomycetes</taxon>
        <taxon>Pseudonocardiales</taxon>
        <taxon>Pseudonocardiaceae</taxon>
        <taxon>Herbihabitans</taxon>
    </lineage>
</organism>
<dbReference type="Gene3D" id="3.20.20.70">
    <property type="entry name" value="Aldolase class I"/>
    <property type="match status" value="1"/>
</dbReference>
<keyword evidence="7" id="KW-1185">Reference proteome</keyword>
<dbReference type="OrthoDB" id="9782387at2"/>
<dbReference type="SFLD" id="SFLDG01386">
    <property type="entry name" value="main_SPASM_domain-containing"/>
    <property type="match status" value="1"/>
</dbReference>
<dbReference type="SFLD" id="SFLDS00029">
    <property type="entry name" value="Radical_SAM"/>
    <property type="match status" value="1"/>
</dbReference>
<accession>A0A4Q7L3M9</accession>
<dbReference type="InterPro" id="IPR023885">
    <property type="entry name" value="4Fe4S-binding_SPASM_dom"/>
</dbReference>
<feature type="domain" description="Radical SAM core" evidence="5">
    <location>
        <begin position="1"/>
        <end position="215"/>
    </location>
</feature>
<sequence length="265" mass="28916">MNELRFAWLEITGKCQLRCGHCYASSGPSGTDGSMSPSDWTRVITEVSRLGGRMVQFIGGEPTLHRSLPDLVNHALEVGLEVEVFSNLVHISSQLWEVFARPGVRLATSYYSVDAAEHAAITRHASSHVRTRRNIVEALRRSIPLRVGLIDVKDGQGIEGAYEELAALGVREIGIDRARQVGRGARGQTSGVEQLCGNCGRGQIAIAPDGSVWPCVFSRWLSVGNVRQALLSEIITGSAMIDTSEHLVAHFDRRVRSAPCVPTEY</sequence>
<evidence type="ECO:0000256" key="3">
    <source>
        <dbReference type="ARBA" id="ARBA00023004"/>
    </source>
</evidence>
<protein>
    <submittedName>
        <fullName evidence="6">MoaA/NifB/PqqE/SkfB family radical SAM enzyme</fullName>
    </submittedName>
</protein>
<dbReference type="SFLD" id="SFLDG01067">
    <property type="entry name" value="SPASM/twitch_domain_containing"/>
    <property type="match status" value="1"/>
</dbReference>
<dbReference type="EMBL" id="SGWQ01000002">
    <property type="protein sequence ID" value="RZS43350.1"/>
    <property type="molecule type" value="Genomic_DNA"/>
</dbReference>